<dbReference type="Pfam" id="PF00176">
    <property type="entry name" value="SNF2-rel_dom"/>
    <property type="match status" value="1"/>
</dbReference>
<gene>
    <name evidence="9" type="ORF">KP79_PYT07935</name>
</gene>
<dbReference type="InterPro" id="IPR052583">
    <property type="entry name" value="ATP-helicase/E3_Ub-Ligase"/>
</dbReference>
<keyword evidence="2 5" id="KW-0863">Zinc-finger</keyword>
<sequence>MGKRKQTAPQRASEDKRLCLEWNMLDGVAPEGSLSVLDDSDPSILHEAQQVQEPDRKTGGNSTEINSIQQPQFPTQQMQDMFDDNLKYCSYMVRVMPSLPFRENEWHTVLGLFSVKLLPGLMGEPGTCVLRGQEEVWLYVSEVTGKSMLYIEEGENDENPSRARLLTSWCVDIDIPTEVLAVFDKCNSKMVVVTIGQYDPTTFRFSLTIHAREALLCKPKFPSEHIKMRKQNILLKVVMAHFFRLAPPVYDQENSSRKHDIENLYTVVKATHDKEEITADVEVQHPSLIPHLRPYQRRGVSWMLSREGFKVKKCQPTDNILSNTEAPLHMLYEEVKTPDGCTLYYNKYLSSLTRERQERVVAPPGGILADEMGLGKTVEVLACILLHKSPHIEQPPRLPTLKVYIYTLYLFCNSYETTAGCVNTPSVRQRNLPTIVCGREEAASEGSVTDVDTRNVMDKGNSLATVTYSTQTTPQDEDPPPNVIDMDMTGPMVNGKVDEIPHGCVDNKETKSDIIKEGDEIPCGCVNNEQTKDNITQEDDEIPHGCVDNKETKSDIIKEGDETPCACVDNEETKDNITQEGDEISGGCVDNEDTRAEISHLADGPLMEAGSQSARRVVKKRKRKNWTKKKKPRQASTLSSMHADDSGVEDATREGVAENSETVGVCNKGKPQVEQCNKGKPQVEQIQKQKKAKAKSTKMKPTPPDKCVKEKSNGVKGSRVKKDESKPKKKRVPSRFVELVEASSFKPKYQFSVSTPVRRQHFFECICGATSAGAISKRHSVQCVDCGLQQHAECVNYDLDDPLRGNFRCPHCHVSTPPIKSGTTLIISPSSISHQWVDEILKHISSQSLKVFVYTGVNKLGFIQPRTLAQQDIVITTYETLRKEIDYVDLPHSNSDTTRKFRHPKRFMAIPSPMTAVEWWRVCLDEAQMVEVTTSKTAEMALRLSAVNRWCVTGTPIQKSVSDVYGLLLFLGLDPYWVKHWWTTLLYDPFCHADPQPFHNVISSVLWRNAKKDVIDQINIPDQSQHVHWLTFSPVEDHFYRRQYSDCATAARRSYSKWSDMNTKLSSLDRHTVSQLLSPLLKLRQACCHPQAVRGEFIPLQKSIMTMEELLESLTKKAQLECEESHRQLVAAINGIAGIHIIRNEYTEAVDMYREVLWSVEEHKDYLRTDKLQLLHTLYNLNEILSLKPDGVAPTLRDSLLKQQADDLRENYMSKAEAKVTSSQSSLTPTQQSMTQFRAELSDGLEWWLEVIKFAEDRRTDETLVEMVKSELMSDYVDNHTNPHVSMARLFHGSRGLELTLHARLVELESTHEKLLQGIGQLCEPLTRDMMNLSVECCLRPVGQILKSCQLCLVDKLFEDYESKLFSITQKPMATVEGDHTNTTRRQGTWADSELEKSLKVILSFAKIYRVGLHLIEFGTTHIKLMDTLKKEFKNLRSVWIAKHEQYQALDELDMATTRLRLRLPDEELPDTTQLHVLQPAELAQQKLKLRTELTVAKNELRKKVGQLFYLKNLSKNQIGNEDGVNPEPCPICQRELGVEWSVVQCGHCYCIECIRVMVVQYSFGSQNKRLKCAVCRQLNFISDISYVSTKVTPVDNGTESIRVMGSYSIKIESVVRCMLGIKKTDPTAKVLVFSTWKSVLGIIAEALEENNITHRTLYTGKFQNQLTSFREEKDVTALLLPIQSGSNGLNLIEATYVLLVEPILNPAQELQAIGRVHRIGQTRKTEVHRFLIRGTIEEKMYSMLKTIEDVPSSHNTEENVLTIGHLTSLFREEEVNREADNSTNTEDSQEVLVDDVAATEEVTSQSVGDTGNIQGTSGQGQSDDLSGEATVQSNNTSGEVCVIEDSSSEQECMLSSGGEPPGSDVMYCDPYTFSSNESISQSEDSNEGPVIEADCEPINITSPGKVSNSDVIDVESELVEEAMVVDDDWESHIIDLTSSGEPSGMYKDPQITSQGHQQKTIQVDTQAVVDLTSDDDEIGSSGHSQVEKTWCADINEASLLGLPTGHGDISKTGPKTGLCDDPFTGLRTDPQPDLGSGSSGKPQAGPQSGLSEEKECGSLVGHMVDPHEIMSTKETL</sequence>
<dbReference type="InterPro" id="IPR011011">
    <property type="entry name" value="Znf_FYVE_PHD"/>
</dbReference>
<dbReference type="InterPro" id="IPR014001">
    <property type="entry name" value="Helicase_ATP-bd"/>
</dbReference>
<dbReference type="InterPro" id="IPR038718">
    <property type="entry name" value="SNF2-like_sf"/>
</dbReference>
<organism evidence="9 10">
    <name type="scientific">Mizuhopecten yessoensis</name>
    <name type="common">Japanese scallop</name>
    <name type="synonym">Patinopecten yessoensis</name>
    <dbReference type="NCBI Taxonomy" id="6573"/>
    <lineage>
        <taxon>Eukaryota</taxon>
        <taxon>Metazoa</taxon>
        <taxon>Spiralia</taxon>
        <taxon>Lophotrochozoa</taxon>
        <taxon>Mollusca</taxon>
        <taxon>Bivalvia</taxon>
        <taxon>Autobranchia</taxon>
        <taxon>Pteriomorphia</taxon>
        <taxon>Pectinida</taxon>
        <taxon>Pectinoidea</taxon>
        <taxon>Pectinidae</taxon>
        <taxon>Mizuhopecten</taxon>
    </lineage>
</organism>
<feature type="compositionally biased region" description="Basic residues" evidence="6">
    <location>
        <begin position="688"/>
        <end position="698"/>
    </location>
</feature>
<feature type="compositionally biased region" description="Polar residues" evidence="6">
    <location>
        <begin position="2040"/>
        <end position="2051"/>
    </location>
</feature>
<evidence type="ECO:0000313" key="10">
    <source>
        <dbReference type="Proteomes" id="UP000242188"/>
    </source>
</evidence>
<reference evidence="9 10" key="1">
    <citation type="journal article" date="2017" name="Nat. Ecol. Evol.">
        <title>Scallop genome provides insights into evolution of bilaterian karyotype and development.</title>
        <authorList>
            <person name="Wang S."/>
            <person name="Zhang J."/>
            <person name="Jiao W."/>
            <person name="Li J."/>
            <person name="Xun X."/>
            <person name="Sun Y."/>
            <person name="Guo X."/>
            <person name="Huan P."/>
            <person name="Dong B."/>
            <person name="Zhang L."/>
            <person name="Hu X."/>
            <person name="Sun X."/>
            <person name="Wang J."/>
            <person name="Zhao C."/>
            <person name="Wang Y."/>
            <person name="Wang D."/>
            <person name="Huang X."/>
            <person name="Wang R."/>
            <person name="Lv J."/>
            <person name="Li Y."/>
            <person name="Zhang Z."/>
            <person name="Liu B."/>
            <person name="Lu W."/>
            <person name="Hui Y."/>
            <person name="Liang J."/>
            <person name="Zhou Z."/>
            <person name="Hou R."/>
            <person name="Li X."/>
            <person name="Liu Y."/>
            <person name="Li H."/>
            <person name="Ning X."/>
            <person name="Lin Y."/>
            <person name="Zhao L."/>
            <person name="Xing Q."/>
            <person name="Dou J."/>
            <person name="Li Y."/>
            <person name="Mao J."/>
            <person name="Guo H."/>
            <person name="Dou H."/>
            <person name="Li T."/>
            <person name="Mu C."/>
            <person name="Jiang W."/>
            <person name="Fu Q."/>
            <person name="Fu X."/>
            <person name="Miao Y."/>
            <person name="Liu J."/>
            <person name="Yu Q."/>
            <person name="Li R."/>
            <person name="Liao H."/>
            <person name="Li X."/>
            <person name="Kong Y."/>
            <person name="Jiang Z."/>
            <person name="Chourrout D."/>
            <person name="Li R."/>
            <person name="Bao Z."/>
        </authorList>
    </citation>
    <scope>NUCLEOTIDE SEQUENCE [LARGE SCALE GENOMIC DNA]</scope>
    <source>
        <strain evidence="9 10">PY_sf001</strain>
    </source>
</reference>
<feature type="compositionally biased region" description="Basic and acidic residues" evidence="6">
    <location>
        <begin position="2065"/>
        <end position="2077"/>
    </location>
</feature>
<dbReference type="SUPFAM" id="SSF57850">
    <property type="entry name" value="RING/U-box"/>
    <property type="match status" value="1"/>
</dbReference>
<dbReference type="InterPro" id="IPR000330">
    <property type="entry name" value="SNF2_N"/>
</dbReference>
<dbReference type="Gene3D" id="3.30.40.10">
    <property type="entry name" value="Zinc/RING finger domain, C3HC4 (zinc finger)"/>
    <property type="match status" value="2"/>
</dbReference>
<dbReference type="OrthoDB" id="423559at2759"/>
<feature type="domain" description="RING-type" evidence="7">
    <location>
        <begin position="1530"/>
        <end position="1577"/>
    </location>
</feature>
<dbReference type="Gene3D" id="3.40.50.10810">
    <property type="entry name" value="Tandem AAA-ATPase domain"/>
    <property type="match status" value="2"/>
</dbReference>
<dbReference type="CDD" id="cd18793">
    <property type="entry name" value="SF2_C_SNF"/>
    <property type="match status" value="1"/>
</dbReference>
<dbReference type="InterPro" id="IPR001965">
    <property type="entry name" value="Znf_PHD"/>
</dbReference>
<evidence type="ECO:0000259" key="7">
    <source>
        <dbReference type="PROSITE" id="PS50089"/>
    </source>
</evidence>
<dbReference type="InterPro" id="IPR013083">
    <property type="entry name" value="Znf_RING/FYVE/PHD"/>
</dbReference>
<dbReference type="Proteomes" id="UP000242188">
    <property type="component" value="Unassembled WGS sequence"/>
</dbReference>
<dbReference type="InterPro" id="IPR048686">
    <property type="entry name" value="SHPRH_helical_1st"/>
</dbReference>
<evidence type="ECO:0000256" key="1">
    <source>
        <dbReference type="ARBA" id="ARBA00022723"/>
    </source>
</evidence>
<dbReference type="GO" id="GO:0005634">
    <property type="term" value="C:nucleus"/>
    <property type="evidence" value="ECO:0007669"/>
    <property type="project" value="TreeGrafter"/>
</dbReference>
<dbReference type="CDD" id="cd18070">
    <property type="entry name" value="DEXQc_SHPRH"/>
    <property type="match status" value="1"/>
</dbReference>
<dbReference type="InterPro" id="IPR027417">
    <property type="entry name" value="P-loop_NTPase"/>
</dbReference>
<evidence type="ECO:0000256" key="6">
    <source>
        <dbReference type="SAM" id="MobiDB-lite"/>
    </source>
</evidence>
<dbReference type="Gene3D" id="3.40.50.300">
    <property type="entry name" value="P-loop containing nucleotide triphosphate hydrolases"/>
    <property type="match status" value="1"/>
</dbReference>
<dbReference type="InterPro" id="IPR001650">
    <property type="entry name" value="Helicase_C-like"/>
</dbReference>
<dbReference type="SMART" id="SM00184">
    <property type="entry name" value="RING"/>
    <property type="match status" value="1"/>
</dbReference>
<evidence type="ECO:0000259" key="8">
    <source>
        <dbReference type="PROSITE" id="PS51194"/>
    </source>
</evidence>
<evidence type="ECO:0000256" key="4">
    <source>
        <dbReference type="ARBA" id="ARBA00022833"/>
    </source>
</evidence>
<keyword evidence="4" id="KW-0862">Zinc</keyword>
<dbReference type="GO" id="GO:0016787">
    <property type="term" value="F:hydrolase activity"/>
    <property type="evidence" value="ECO:0007669"/>
    <property type="project" value="UniProtKB-KW"/>
</dbReference>
<dbReference type="STRING" id="6573.A0A210PIL4"/>
<feature type="region of interest" description="Disordered" evidence="6">
    <location>
        <begin position="1803"/>
        <end position="1838"/>
    </location>
</feature>
<dbReference type="EMBL" id="NEDP02076639">
    <property type="protein sequence ID" value="OWF36325.1"/>
    <property type="molecule type" value="Genomic_DNA"/>
</dbReference>
<keyword evidence="1" id="KW-0479">Metal-binding</keyword>
<dbReference type="InterPro" id="IPR048695">
    <property type="entry name" value="SHPRH_helical_2nd"/>
</dbReference>
<dbReference type="PANTHER" id="PTHR45865:SF1">
    <property type="entry name" value="E3 UBIQUITIN-PROTEIN LIGASE SHPRH"/>
    <property type="match status" value="1"/>
</dbReference>
<dbReference type="GO" id="GO:0061630">
    <property type="term" value="F:ubiquitin protein ligase activity"/>
    <property type="evidence" value="ECO:0007669"/>
    <property type="project" value="TreeGrafter"/>
</dbReference>
<evidence type="ECO:0000256" key="5">
    <source>
        <dbReference type="PROSITE-ProRule" id="PRU00175"/>
    </source>
</evidence>
<evidence type="ECO:0000313" key="9">
    <source>
        <dbReference type="EMBL" id="OWF36325.1"/>
    </source>
</evidence>
<dbReference type="PROSITE" id="PS50089">
    <property type="entry name" value="ZF_RING_2"/>
    <property type="match status" value="1"/>
</dbReference>
<dbReference type="SUPFAM" id="SSF52540">
    <property type="entry name" value="P-loop containing nucleoside triphosphate hydrolases"/>
    <property type="match status" value="3"/>
</dbReference>
<feature type="compositionally biased region" description="Basic and acidic residues" evidence="6">
    <location>
        <begin position="642"/>
        <end position="656"/>
    </location>
</feature>
<dbReference type="SUPFAM" id="SSF57903">
    <property type="entry name" value="FYVE/PHD zinc finger"/>
    <property type="match status" value="1"/>
</dbReference>
<dbReference type="PANTHER" id="PTHR45865">
    <property type="entry name" value="E3 UBIQUITIN-PROTEIN LIGASE SHPRH FAMILY MEMBER"/>
    <property type="match status" value="1"/>
</dbReference>
<dbReference type="PROSITE" id="PS00518">
    <property type="entry name" value="ZF_RING_1"/>
    <property type="match status" value="1"/>
</dbReference>
<dbReference type="SMART" id="SM00490">
    <property type="entry name" value="HELICc"/>
    <property type="match status" value="1"/>
</dbReference>
<keyword evidence="3" id="KW-0378">Hydrolase</keyword>
<feature type="region of interest" description="Disordered" evidence="6">
    <location>
        <begin position="2007"/>
        <end position="2077"/>
    </location>
</feature>
<keyword evidence="10" id="KW-1185">Reference proteome</keyword>
<dbReference type="Pfam" id="PF21325">
    <property type="entry name" value="SHPRH_helical-1st"/>
    <property type="match status" value="1"/>
</dbReference>
<dbReference type="CDD" id="cd16569">
    <property type="entry name" value="RING-HC_SHPRH-like"/>
    <property type="match status" value="1"/>
</dbReference>
<dbReference type="InterPro" id="IPR017907">
    <property type="entry name" value="Znf_RING_CS"/>
</dbReference>
<dbReference type="GO" id="GO:0000209">
    <property type="term" value="P:protein polyubiquitination"/>
    <property type="evidence" value="ECO:0007669"/>
    <property type="project" value="TreeGrafter"/>
</dbReference>
<dbReference type="SMART" id="SM00487">
    <property type="entry name" value="DEXDc"/>
    <property type="match status" value="1"/>
</dbReference>
<feature type="region of interest" description="Disordered" evidence="6">
    <location>
        <begin position="609"/>
        <end position="732"/>
    </location>
</feature>
<comment type="caution">
    <text evidence="9">The sequence shown here is derived from an EMBL/GenBank/DDBJ whole genome shotgun (WGS) entry which is preliminary data.</text>
</comment>
<dbReference type="InterPro" id="IPR001841">
    <property type="entry name" value="Znf_RING"/>
</dbReference>
<evidence type="ECO:0000256" key="2">
    <source>
        <dbReference type="ARBA" id="ARBA00022771"/>
    </source>
</evidence>
<dbReference type="GO" id="GO:0005524">
    <property type="term" value="F:ATP binding"/>
    <property type="evidence" value="ECO:0007669"/>
    <property type="project" value="InterPro"/>
</dbReference>
<feature type="compositionally biased region" description="Basic residues" evidence="6">
    <location>
        <begin position="616"/>
        <end position="633"/>
    </location>
</feature>
<feature type="domain" description="Helicase C-terminal" evidence="8">
    <location>
        <begin position="1614"/>
        <end position="1768"/>
    </location>
</feature>
<dbReference type="SMART" id="SM00249">
    <property type="entry name" value="PHD"/>
    <property type="match status" value="1"/>
</dbReference>
<dbReference type="Pfam" id="PF21324">
    <property type="entry name" value="SHPRH_helical-2nd"/>
    <property type="match status" value="1"/>
</dbReference>
<protein>
    <submittedName>
        <fullName evidence="9">E3 ubiquitin-protein ligase SHPRH</fullName>
    </submittedName>
</protein>
<dbReference type="Pfam" id="PF00271">
    <property type="entry name" value="Helicase_C"/>
    <property type="match status" value="1"/>
</dbReference>
<proteinExistence type="predicted"/>
<accession>A0A210PIL4</accession>
<dbReference type="InterPro" id="IPR049730">
    <property type="entry name" value="SNF2/RAD54-like_C"/>
</dbReference>
<evidence type="ECO:0000256" key="3">
    <source>
        <dbReference type="ARBA" id="ARBA00022801"/>
    </source>
</evidence>
<dbReference type="PROSITE" id="PS51194">
    <property type="entry name" value="HELICASE_CTER"/>
    <property type="match status" value="1"/>
</dbReference>
<dbReference type="FunFam" id="3.40.50.10810:FF:000013">
    <property type="entry name" value="E3 ubiquitin-protein ligase SHPRH isoform X2"/>
    <property type="match status" value="1"/>
</dbReference>
<dbReference type="CDD" id="cd15547">
    <property type="entry name" value="PHD_SHPRH"/>
    <property type="match status" value="1"/>
</dbReference>
<dbReference type="GO" id="GO:0008270">
    <property type="term" value="F:zinc ion binding"/>
    <property type="evidence" value="ECO:0007669"/>
    <property type="project" value="UniProtKB-KW"/>
</dbReference>
<name>A0A210PIL4_MIZYE</name>
<dbReference type="GO" id="GO:0006974">
    <property type="term" value="P:DNA damage response"/>
    <property type="evidence" value="ECO:0007669"/>
    <property type="project" value="TreeGrafter"/>
</dbReference>